<dbReference type="GeneID" id="103055011"/>
<feature type="region of interest" description="Disordered" evidence="2">
    <location>
        <begin position="451"/>
        <end position="470"/>
    </location>
</feature>
<feature type="region of interest" description="Disordered" evidence="2">
    <location>
        <begin position="529"/>
        <end position="552"/>
    </location>
</feature>
<feature type="compositionally biased region" description="Polar residues" evidence="2">
    <location>
        <begin position="394"/>
        <end position="409"/>
    </location>
</feature>
<accession>A0A9F2PL13</accession>
<feature type="coiled-coil region" evidence="1">
    <location>
        <begin position="799"/>
        <end position="830"/>
    </location>
</feature>
<feature type="compositionally biased region" description="Polar residues" evidence="2">
    <location>
        <begin position="154"/>
        <end position="166"/>
    </location>
</feature>
<proteinExistence type="predicted"/>
<dbReference type="Gene3D" id="3.30.70.330">
    <property type="match status" value="1"/>
</dbReference>
<name>A0A9F2PL13_PYTBI</name>
<dbReference type="RefSeq" id="XP_007419971.2">
    <property type="nucleotide sequence ID" value="XM_007419909.2"/>
</dbReference>
<dbReference type="OMA" id="QACDSEH"/>
<dbReference type="KEGG" id="pbi:103055011"/>
<gene>
    <name evidence="4" type="primary">R3HCC1L</name>
</gene>
<dbReference type="CTD" id="27291"/>
<dbReference type="InterPro" id="IPR039884">
    <property type="entry name" value="R3HC1/R3HCL"/>
</dbReference>
<dbReference type="InterPro" id="IPR012677">
    <property type="entry name" value="Nucleotide-bd_a/b_plait_sf"/>
</dbReference>
<reference evidence="4" key="1">
    <citation type="submission" date="2025-08" db="UniProtKB">
        <authorList>
            <consortium name="RefSeq"/>
        </authorList>
    </citation>
    <scope>IDENTIFICATION</scope>
    <source>
        <tissue evidence="4">Liver</tissue>
    </source>
</reference>
<dbReference type="OrthoDB" id="5418203at2759"/>
<dbReference type="AlphaFoldDB" id="A0A9F2PL13"/>
<feature type="compositionally biased region" description="Low complexity" evidence="2">
    <location>
        <begin position="534"/>
        <end position="552"/>
    </location>
</feature>
<feature type="region of interest" description="Disordered" evidence="2">
    <location>
        <begin position="382"/>
        <end position="409"/>
    </location>
</feature>
<feature type="region of interest" description="Disordered" evidence="2">
    <location>
        <begin position="599"/>
        <end position="634"/>
    </location>
</feature>
<evidence type="ECO:0000256" key="1">
    <source>
        <dbReference type="SAM" id="Coils"/>
    </source>
</evidence>
<feature type="region of interest" description="Disordered" evidence="2">
    <location>
        <begin position="73"/>
        <end position="166"/>
    </location>
</feature>
<keyword evidence="1" id="KW-0175">Coiled coil</keyword>
<feature type="compositionally biased region" description="Basic and acidic residues" evidence="2">
    <location>
        <begin position="382"/>
        <end position="391"/>
    </location>
</feature>
<keyword evidence="3" id="KW-1185">Reference proteome</keyword>
<organism evidence="3 4">
    <name type="scientific">Python bivittatus</name>
    <name type="common">Burmese python</name>
    <name type="synonym">Python molurus bivittatus</name>
    <dbReference type="NCBI Taxonomy" id="176946"/>
    <lineage>
        <taxon>Eukaryota</taxon>
        <taxon>Metazoa</taxon>
        <taxon>Chordata</taxon>
        <taxon>Craniata</taxon>
        <taxon>Vertebrata</taxon>
        <taxon>Euteleostomi</taxon>
        <taxon>Lepidosauria</taxon>
        <taxon>Squamata</taxon>
        <taxon>Bifurcata</taxon>
        <taxon>Unidentata</taxon>
        <taxon>Episquamata</taxon>
        <taxon>Toxicofera</taxon>
        <taxon>Serpentes</taxon>
        <taxon>Henophidia</taxon>
        <taxon>Pythonidae</taxon>
        <taxon>Python</taxon>
    </lineage>
</organism>
<evidence type="ECO:0000313" key="3">
    <source>
        <dbReference type="Proteomes" id="UP000695026"/>
    </source>
</evidence>
<evidence type="ECO:0000313" key="4">
    <source>
        <dbReference type="RefSeq" id="XP_007419971.2"/>
    </source>
</evidence>
<dbReference type="PANTHER" id="PTHR21678">
    <property type="entry name" value="GROWTH INHIBITION AND DIFFERENTIATION RELATED PROTEIN 88"/>
    <property type="match status" value="1"/>
</dbReference>
<sequence>MDGEIRRPCGEDVLNWIGADGTSEGGSSYGGVIVFVLDIDNTMQSDTEKTRVRLKKPDMVLYVPRARREMAVSKSGTSLATKYGRESHCSTGKDSIKACETGQSPKARKGQLQNDQGSAGSPKKERRTFSQDWSHNDAFCQRNPGTKTQEEKSPQFQQKTKSHQLFHSSSLLDPTLTGVSETETCECCTIRSAVSMERMADVPPEVSNIDSSWKNEHTCPSERQGTLSLPKAHRTGRTKRAGVLPEEVGLGEGGMQYSSSKTLLDQELSEDSKLLCKSNTTKPLGKGGSELTGISANSISENVGKRIPGNIETYKDNSSICTEERNSDSTYISNSGLLEHIDKSNLFPMEITNRCKCIEQSSSNQTAISDKSILEYAVVEPKESSRVKDAKGSVPTSAQASEHGNKNESCVSHHSVKLSCDQVRVRSDNLSTYSSGNILIQAETHNLMEKGEQFPDNSSVSISSSCSDRTSGKTDDLPNCVFEVAGDEMLQACDSEHEKEKSLFHETGQYKVDTFEAKATLTAGESTLDLVDQSTESRSSVEPSSSSKETASWSLKCASEKMACCPGSILERRETPLADNSVEKPSLGELGISLQYPFEDKGGDPPTDCVPASLEETTNTNAGPASHSKSDSTADETWDALFNDDGDCLDPQLLEGLSTCTLRGTRLQEPHFDYYNYSPADLDMSDSELPHVIEIYDFPPEFRTEDLLCVFCRYQKKGFDIKWIDDTHALGIFSSPITARDALNTKHLMVKTRPLSQATRAARTKARAYAEFLQPAKERPETSAALARRLVTGALGVRSKQSKAEREAERKQLQAARERKLLEAKQKEDAWEGRE</sequence>
<feature type="region of interest" description="Disordered" evidence="2">
    <location>
        <begin position="205"/>
        <end position="227"/>
    </location>
</feature>
<feature type="compositionally biased region" description="Low complexity" evidence="2">
    <location>
        <begin position="458"/>
        <end position="469"/>
    </location>
</feature>
<dbReference type="Proteomes" id="UP000695026">
    <property type="component" value="Unplaced"/>
</dbReference>
<dbReference type="PANTHER" id="PTHR21678:SF7">
    <property type="entry name" value="COILED-COIL DOMAIN-CONTAINING PROTEIN R3HCC1L"/>
    <property type="match status" value="1"/>
</dbReference>
<evidence type="ECO:0000256" key="2">
    <source>
        <dbReference type="SAM" id="MobiDB-lite"/>
    </source>
</evidence>
<protein>
    <submittedName>
        <fullName evidence="4">Coiled-coil domain-containing protein R3HCC1L</fullName>
    </submittedName>
</protein>